<evidence type="ECO:0000256" key="8">
    <source>
        <dbReference type="ARBA" id="ARBA00023136"/>
    </source>
</evidence>
<accession>A0A179SHQ9</accession>
<keyword evidence="3 9" id="KW-0813">Transport</keyword>
<dbReference type="InterPro" id="IPR058982">
    <property type="entry name" value="Beta-barrel_AprE"/>
</dbReference>
<dbReference type="PRINTS" id="PR01490">
    <property type="entry name" value="RTXTOXIND"/>
</dbReference>
<evidence type="ECO:0000313" key="13">
    <source>
        <dbReference type="Proteomes" id="UP000078316"/>
    </source>
</evidence>
<name>A0A179SHQ9_9HYPH</name>
<evidence type="ECO:0000256" key="5">
    <source>
        <dbReference type="ARBA" id="ARBA00022519"/>
    </source>
</evidence>
<sequence length="441" mass="47733">MNPISPEARIAPATQASIRRHLLASAVGGALLFVGAGGWAATAEFSGAVVTAGTLVVESDVKKVQHPTGGVVGELRVKNGDRVAAGDVLLRLDETVLQANLAIVTRSIDESTARRARLDAERDGAADVTFPAELAARAADPVVAGLMNGERRLFQTRASAREGQKSQLAERVGQLDEQIRGLDEQIAAKVREIVLIERELGGVRDLWEKKLVPIQRVSALERDLARLEGEKGTLVSTIAQVRGRITETRLQILQIDQDLRTEVGKELAEIRSKMSEYAERRITAQDQLKRVEIRAPQDGLVHQLAVHTVGGVVAPGAEIMQIVPTADHLTVEAKLAPQDIDQVHLGQVASLRFSAFNQRTTPVVTGAVSRISPDLTIDPRTGQGMFTTRVSVPDSELKRLGAVKLSPGMPVEAFIQTESRTVLSFFIKPLADQVARAFREK</sequence>
<dbReference type="Pfam" id="PF26002">
    <property type="entry name" value="Beta-barrel_AprE"/>
    <property type="match status" value="1"/>
</dbReference>
<dbReference type="PROSITE" id="PS00543">
    <property type="entry name" value="HLYD_FAMILY"/>
    <property type="match status" value="1"/>
</dbReference>
<comment type="subcellular location">
    <subcellularLocation>
        <location evidence="1 9">Cell inner membrane</location>
        <topology evidence="1 9">Single-pass membrane protein</topology>
    </subcellularLocation>
</comment>
<evidence type="ECO:0000313" key="12">
    <source>
        <dbReference type="EMBL" id="OAS26431.1"/>
    </source>
</evidence>
<dbReference type="InterPro" id="IPR010129">
    <property type="entry name" value="T1SS_HlyD"/>
</dbReference>
<dbReference type="Proteomes" id="UP000078316">
    <property type="component" value="Unassembled WGS sequence"/>
</dbReference>
<dbReference type="InterPro" id="IPR050739">
    <property type="entry name" value="MFP"/>
</dbReference>
<dbReference type="RefSeq" id="WP_048436719.1">
    <property type="nucleotide sequence ID" value="NZ_LWHQ01000010.1"/>
</dbReference>
<keyword evidence="8 9" id="KW-0472">Membrane</keyword>
<feature type="domain" description="AprE-like beta-barrel" evidence="11">
    <location>
        <begin position="329"/>
        <end position="418"/>
    </location>
</feature>
<evidence type="ECO:0000259" key="10">
    <source>
        <dbReference type="Pfam" id="PF25994"/>
    </source>
</evidence>
<gene>
    <name evidence="12" type="ORF">A5481_05075</name>
</gene>
<dbReference type="NCBIfam" id="TIGR01843">
    <property type="entry name" value="type_I_hlyD"/>
    <property type="match status" value="1"/>
</dbReference>
<dbReference type="InterPro" id="IPR006144">
    <property type="entry name" value="Secretion_HlyD_CS"/>
</dbReference>
<evidence type="ECO:0000256" key="4">
    <source>
        <dbReference type="ARBA" id="ARBA00022475"/>
    </source>
</evidence>
<dbReference type="Gene3D" id="2.40.30.170">
    <property type="match status" value="1"/>
</dbReference>
<organism evidence="12 13">
    <name type="scientific">Methylobacterium platani</name>
    <dbReference type="NCBI Taxonomy" id="427683"/>
    <lineage>
        <taxon>Bacteria</taxon>
        <taxon>Pseudomonadati</taxon>
        <taxon>Pseudomonadota</taxon>
        <taxon>Alphaproteobacteria</taxon>
        <taxon>Hyphomicrobiales</taxon>
        <taxon>Methylobacteriaceae</taxon>
        <taxon>Methylobacterium</taxon>
    </lineage>
</organism>
<evidence type="ECO:0000256" key="6">
    <source>
        <dbReference type="ARBA" id="ARBA00022692"/>
    </source>
</evidence>
<evidence type="ECO:0000256" key="7">
    <source>
        <dbReference type="ARBA" id="ARBA00022989"/>
    </source>
</evidence>
<comment type="similarity">
    <text evidence="2 9">Belongs to the membrane fusion protein (MFP) (TC 8.A.1) family.</text>
</comment>
<evidence type="ECO:0000256" key="1">
    <source>
        <dbReference type="ARBA" id="ARBA00004377"/>
    </source>
</evidence>
<dbReference type="PANTHER" id="PTHR30386">
    <property type="entry name" value="MEMBRANE FUSION SUBUNIT OF EMRAB-TOLC MULTIDRUG EFFLUX PUMP"/>
    <property type="match status" value="1"/>
</dbReference>
<dbReference type="EMBL" id="LWHQ01000010">
    <property type="protein sequence ID" value="OAS26431.1"/>
    <property type="molecule type" value="Genomic_DNA"/>
</dbReference>
<dbReference type="Gene3D" id="2.40.50.100">
    <property type="match status" value="1"/>
</dbReference>
<dbReference type="STRING" id="427683.A5481_05075"/>
<proteinExistence type="inferred from homology"/>
<dbReference type="GO" id="GO:0005886">
    <property type="term" value="C:plasma membrane"/>
    <property type="evidence" value="ECO:0007669"/>
    <property type="project" value="UniProtKB-SubCell"/>
</dbReference>
<keyword evidence="5 9" id="KW-0997">Cell inner membrane</keyword>
<feature type="domain" description="AprE-like long alpha-helical hairpin" evidence="10">
    <location>
        <begin position="98"/>
        <end position="287"/>
    </location>
</feature>
<evidence type="ECO:0000256" key="9">
    <source>
        <dbReference type="RuleBase" id="RU365093"/>
    </source>
</evidence>
<evidence type="ECO:0000256" key="2">
    <source>
        <dbReference type="ARBA" id="ARBA00009477"/>
    </source>
</evidence>
<dbReference type="Pfam" id="PF25994">
    <property type="entry name" value="HH_AprE"/>
    <property type="match status" value="1"/>
</dbReference>
<dbReference type="OrthoDB" id="9810980at2"/>
<keyword evidence="4 9" id="KW-1003">Cell membrane</keyword>
<dbReference type="AlphaFoldDB" id="A0A179SHQ9"/>
<dbReference type="PANTHER" id="PTHR30386:SF17">
    <property type="entry name" value="ALKALINE PROTEASE SECRETION PROTEIN APRE"/>
    <property type="match status" value="1"/>
</dbReference>
<reference evidence="12 13" key="1">
    <citation type="submission" date="2016-04" db="EMBL/GenBank/DDBJ databases">
        <authorList>
            <person name="Evans L.H."/>
            <person name="Alamgir A."/>
            <person name="Owens N."/>
            <person name="Weber N.D."/>
            <person name="Virtaneva K."/>
            <person name="Barbian K."/>
            <person name="Babar A."/>
            <person name="Rosenke K."/>
        </authorList>
    </citation>
    <scope>NUCLEOTIDE SEQUENCE [LARGE SCALE GENOMIC DNA]</scope>
    <source>
        <strain evidence="12 13">PMB02</strain>
    </source>
</reference>
<keyword evidence="6 9" id="KW-0812">Transmembrane</keyword>
<keyword evidence="7 9" id="KW-1133">Transmembrane helix</keyword>
<comment type="caution">
    <text evidence="12">The sequence shown here is derived from an EMBL/GenBank/DDBJ whole genome shotgun (WGS) entry which is preliminary data.</text>
</comment>
<dbReference type="InterPro" id="IPR058781">
    <property type="entry name" value="HH_AprE-like"/>
</dbReference>
<evidence type="ECO:0000256" key="3">
    <source>
        <dbReference type="ARBA" id="ARBA00022448"/>
    </source>
</evidence>
<feature type="transmembrane region" description="Helical" evidence="9">
    <location>
        <begin position="21"/>
        <end position="41"/>
    </location>
</feature>
<protein>
    <recommendedName>
        <fullName evidence="9">Membrane fusion protein (MFP) family protein</fullName>
    </recommendedName>
</protein>
<evidence type="ECO:0000259" key="11">
    <source>
        <dbReference type="Pfam" id="PF26002"/>
    </source>
</evidence>
<dbReference type="GO" id="GO:0009306">
    <property type="term" value="P:protein secretion"/>
    <property type="evidence" value="ECO:0007669"/>
    <property type="project" value="InterPro"/>
</dbReference>